<organism evidence="7">
    <name type="scientific">Darwinula stevensoni</name>
    <dbReference type="NCBI Taxonomy" id="69355"/>
    <lineage>
        <taxon>Eukaryota</taxon>
        <taxon>Metazoa</taxon>
        <taxon>Ecdysozoa</taxon>
        <taxon>Arthropoda</taxon>
        <taxon>Crustacea</taxon>
        <taxon>Oligostraca</taxon>
        <taxon>Ostracoda</taxon>
        <taxon>Podocopa</taxon>
        <taxon>Podocopida</taxon>
        <taxon>Darwinulocopina</taxon>
        <taxon>Darwinuloidea</taxon>
        <taxon>Darwinulidae</taxon>
        <taxon>Darwinula</taxon>
    </lineage>
</organism>
<name>A0A7R8X2K0_9CRUS</name>
<dbReference type="PANTHER" id="PTHR21411">
    <property type="entry name" value="APONTIC"/>
    <property type="match status" value="1"/>
</dbReference>
<evidence type="ECO:0000256" key="1">
    <source>
        <dbReference type="ARBA" id="ARBA00011764"/>
    </source>
</evidence>
<evidence type="ECO:0000256" key="2">
    <source>
        <dbReference type="ARBA" id="ARBA00016807"/>
    </source>
</evidence>
<dbReference type="Proteomes" id="UP000677054">
    <property type="component" value="Unassembled WGS sequence"/>
</dbReference>
<dbReference type="EMBL" id="LR899805">
    <property type="protein sequence ID" value="CAD7242573.1"/>
    <property type="molecule type" value="Genomic_DNA"/>
</dbReference>
<dbReference type="InterPro" id="IPR028002">
    <property type="entry name" value="Myb_DNA-bind_5"/>
</dbReference>
<evidence type="ECO:0000256" key="5">
    <source>
        <dbReference type="SAM" id="MobiDB-lite"/>
    </source>
</evidence>
<evidence type="ECO:0000313" key="7">
    <source>
        <dbReference type="EMBL" id="CAD7242573.1"/>
    </source>
</evidence>
<feature type="coiled-coil region" evidence="4">
    <location>
        <begin position="186"/>
        <end position="225"/>
    </location>
</feature>
<reference evidence="7" key="1">
    <citation type="submission" date="2020-11" db="EMBL/GenBank/DDBJ databases">
        <authorList>
            <person name="Tran Van P."/>
        </authorList>
    </citation>
    <scope>NUCLEOTIDE SEQUENCE</scope>
</reference>
<comment type="function">
    <text evidence="3">Involved in transvection phenomena (= synapsis-dependent gene expression), where the synaptic pairing of chromosomes carrying genes with which zeste interacts influences the expression of these genes. Zeste binds to DNA and stimulates transcription from a nearby promoter.</text>
</comment>
<evidence type="ECO:0000256" key="4">
    <source>
        <dbReference type="SAM" id="Coils"/>
    </source>
</evidence>
<accession>A0A7R8X2K0</accession>
<dbReference type="EMBL" id="CAJPEV010000288">
    <property type="protein sequence ID" value="CAG0883494.1"/>
    <property type="molecule type" value="Genomic_DNA"/>
</dbReference>
<proteinExistence type="predicted"/>
<gene>
    <name evidence="7" type="ORF">DSTB1V02_LOCUS2534</name>
</gene>
<evidence type="ECO:0000256" key="3">
    <source>
        <dbReference type="ARBA" id="ARBA00025466"/>
    </source>
</evidence>
<feature type="region of interest" description="Disordered" evidence="5">
    <location>
        <begin position="122"/>
        <end position="174"/>
    </location>
</feature>
<dbReference type="Pfam" id="PF13873">
    <property type="entry name" value="Myb_DNA-bind_5"/>
    <property type="match status" value="1"/>
</dbReference>
<evidence type="ECO:0000259" key="6">
    <source>
        <dbReference type="Pfam" id="PF13873"/>
    </source>
</evidence>
<sequence length="251" mass="28236">MSSKKRALNFDSVERDALRQCVKAHEMILENKKTDTTSNKMKIAAWEDIVPKMKAITGKDRSSGQLKGLWERMKTEARKKVDQHKKQMRLTGGGEHPPSPSDDDYRVGDYVGVIAKQMNNLFDSDAGDNEPQAGATSGISTPRPATLAASSEVYATSRDRNQSSVQEQRGKRPRASTSLISCELLLMEQAAEKHQIEVDILNLKKEVLQLKKKKLEAQLKIMEKKEVENAQIPRTDPALTQNPIQWQLQQL</sequence>
<evidence type="ECO:0000313" key="8">
    <source>
        <dbReference type="Proteomes" id="UP000677054"/>
    </source>
</evidence>
<keyword evidence="8" id="KW-1185">Reference proteome</keyword>
<dbReference type="AlphaFoldDB" id="A0A7R8X2K0"/>
<dbReference type="PANTHER" id="PTHR21411:SF0">
    <property type="entry name" value="REGULATORY PROTEIN ZESTE"/>
    <property type="match status" value="1"/>
</dbReference>
<feature type="domain" description="Myb/SANT-like DNA-binding" evidence="6">
    <location>
        <begin position="6"/>
        <end position="81"/>
    </location>
</feature>
<keyword evidence="4" id="KW-0175">Coiled coil</keyword>
<feature type="region of interest" description="Disordered" evidence="5">
    <location>
        <begin position="76"/>
        <end position="106"/>
    </location>
</feature>
<dbReference type="OrthoDB" id="6084504at2759"/>
<protein>
    <recommendedName>
        <fullName evidence="2">Regulatory protein zeste</fullName>
    </recommendedName>
</protein>
<comment type="subunit">
    <text evidence="1">Self-associates forming complexes of several hundred monomers.</text>
</comment>